<comment type="subcellular location">
    <subcellularLocation>
        <location evidence="1 7 8">Cytoplasm</location>
    </subcellularLocation>
</comment>
<evidence type="ECO:0000256" key="2">
    <source>
        <dbReference type="ARBA" id="ARBA00004752"/>
    </source>
</evidence>
<evidence type="ECO:0000256" key="7">
    <source>
        <dbReference type="HAMAP-Rule" id="MF_00639"/>
    </source>
</evidence>
<keyword evidence="4 7" id="KW-0436">Ligase</keyword>
<evidence type="ECO:0000256" key="4">
    <source>
        <dbReference type="ARBA" id="ARBA00022598"/>
    </source>
</evidence>
<gene>
    <name evidence="7" type="primary">murD</name>
    <name evidence="11" type="ORF">EYC82_07990</name>
</gene>
<dbReference type="SUPFAM" id="SSF53244">
    <property type="entry name" value="MurD-like peptide ligases, peptide-binding domain"/>
    <property type="match status" value="1"/>
</dbReference>
<dbReference type="EMBL" id="SHNO01000001">
    <property type="protein sequence ID" value="MCX2977293.1"/>
    <property type="molecule type" value="Genomic_DNA"/>
</dbReference>
<evidence type="ECO:0000259" key="10">
    <source>
        <dbReference type="Pfam" id="PF08245"/>
    </source>
</evidence>
<comment type="function">
    <text evidence="7 8">Cell wall formation. Catalyzes the addition of glutamate to the nucleotide precursor UDP-N-acetylmuramoyl-L-alanine (UMA).</text>
</comment>
<dbReference type="SUPFAM" id="SSF53623">
    <property type="entry name" value="MurD-like peptide ligases, catalytic domain"/>
    <property type="match status" value="1"/>
</dbReference>
<evidence type="ECO:0000313" key="12">
    <source>
        <dbReference type="Proteomes" id="UP001143304"/>
    </source>
</evidence>
<proteinExistence type="inferred from homology"/>
<dbReference type="Pfam" id="PF21799">
    <property type="entry name" value="MurD-like_N"/>
    <property type="match status" value="1"/>
</dbReference>
<dbReference type="EC" id="6.3.2.9" evidence="7 8"/>
<dbReference type="GO" id="GO:0008764">
    <property type="term" value="F:UDP-N-acetylmuramoylalanine-D-glutamate ligase activity"/>
    <property type="evidence" value="ECO:0007669"/>
    <property type="project" value="UniProtKB-EC"/>
</dbReference>
<dbReference type="Proteomes" id="UP001143304">
    <property type="component" value="Unassembled WGS sequence"/>
</dbReference>
<dbReference type="SUPFAM" id="SSF51984">
    <property type="entry name" value="MurCD N-terminal domain"/>
    <property type="match status" value="1"/>
</dbReference>
<evidence type="ECO:0000313" key="11">
    <source>
        <dbReference type="EMBL" id="MCX2977293.1"/>
    </source>
</evidence>
<dbReference type="NCBIfam" id="TIGR01087">
    <property type="entry name" value="murD"/>
    <property type="match status" value="1"/>
</dbReference>
<evidence type="ECO:0000256" key="8">
    <source>
        <dbReference type="RuleBase" id="RU003664"/>
    </source>
</evidence>
<feature type="domain" description="Mur ligase C-terminal" evidence="9">
    <location>
        <begin position="312"/>
        <end position="426"/>
    </location>
</feature>
<organism evidence="11 12">
    <name type="scientific">Candidatus Marimicrobium litorale</name>
    <dbReference type="NCBI Taxonomy" id="2518991"/>
    <lineage>
        <taxon>Bacteria</taxon>
        <taxon>Pseudomonadati</taxon>
        <taxon>Pseudomonadota</taxon>
        <taxon>Gammaproteobacteria</taxon>
        <taxon>Cellvibrionales</taxon>
        <taxon>Halieaceae</taxon>
        <taxon>Marimicrobium</taxon>
    </lineage>
</organism>
<dbReference type="Gene3D" id="3.40.50.720">
    <property type="entry name" value="NAD(P)-binding Rossmann-like Domain"/>
    <property type="match status" value="1"/>
</dbReference>
<keyword evidence="7 8" id="KW-0573">Peptidoglycan synthesis</keyword>
<dbReference type="PANTHER" id="PTHR43692:SF1">
    <property type="entry name" value="UDP-N-ACETYLMURAMOYLALANINE--D-GLUTAMATE LIGASE"/>
    <property type="match status" value="1"/>
</dbReference>
<comment type="caution">
    <text evidence="11">The sequence shown here is derived from an EMBL/GenBank/DDBJ whole genome shotgun (WGS) entry which is preliminary data.</text>
</comment>
<keyword evidence="7 8" id="KW-0132">Cell division</keyword>
<dbReference type="InterPro" id="IPR005762">
    <property type="entry name" value="MurD"/>
</dbReference>
<evidence type="ECO:0000259" key="9">
    <source>
        <dbReference type="Pfam" id="PF02875"/>
    </source>
</evidence>
<evidence type="ECO:0000256" key="5">
    <source>
        <dbReference type="ARBA" id="ARBA00022741"/>
    </source>
</evidence>
<keyword evidence="7 8" id="KW-0961">Cell wall biogenesis/degradation</keyword>
<feature type="domain" description="Mur ligase central" evidence="10">
    <location>
        <begin position="118"/>
        <end position="289"/>
    </location>
</feature>
<comment type="catalytic activity">
    <reaction evidence="7 8">
        <text>UDP-N-acetyl-alpha-D-muramoyl-L-alanine + D-glutamate + ATP = UDP-N-acetyl-alpha-D-muramoyl-L-alanyl-D-glutamate + ADP + phosphate + H(+)</text>
        <dbReference type="Rhea" id="RHEA:16429"/>
        <dbReference type="ChEBI" id="CHEBI:15378"/>
        <dbReference type="ChEBI" id="CHEBI:29986"/>
        <dbReference type="ChEBI" id="CHEBI:30616"/>
        <dbReference type="ChEBI" id="CHEBI:43474"/>
        <dbReference type="ChEBI" id="CHEBI:83898"/>
        <dbReference type="ChEBI" id="CHEBI:83900"/>
        <dbReference type="ChEBI" id="CHEBI:456216"/>
        <dbReference type="EC" id="6.3.2.9"/>
    </reaction>
</comment>
<protein>
    <recommendedName>
        <fullName evidence="7 8">UDP-N-acetylmuramoylalanine--D-glutamate ligase</fullName>
        <ecNumber evidence="7 8">6.3.2.9</ecNumber>
    </recommendedName>
    <alternativeName>
        <fullName evidence="7">D-glutamic acid-adding enzyme</fullName>
    </alternativeName>
    <alternativeName>
        <fullName evidence="7">UDP-N-acetylmuramoyl-L-alanyl-D-glutamate synthetase</fullName>
    </alternativeName>
</protein>
<evidence type="ECO:0000256" key="3">
    <source>
        <dbReference type="ARBA" id="ARBA00022490"/>
    </source>
</evidence>
<dbReference type="InterPro" id="IPR036615">
    <property type="entry name" value="Mur_ligase_C_dom_sf"/>
</dbReference>
<dbReference type="Pfam" id="PF02875">
    <property type="entry name" value="Mur_ligase_C"/>
    <property type="match status" value="1"/>
</dbReference>
<sequence length="454" mass="47548">MKVAEQRVEDPEYRVIVGLGATGLSCARYLSRIGLPFAVVDSRAAPPGLRELRAEMPEVQFYGGTFPIEVMAGAAELVVSPGIRLDDPDLLEVSRRGVSLVGDIDLFMREARAPVIGITGSNGKSTVTELVGQMAIDAGLDAGVGGNLGTPALDLLSVNRELYVLELSSFQLERAGQLGLTVATVLNVSADHLDRHGSMANYRQAKHRIFEACETVVTNPDDAFTVPLKGPSTARVAWRMGVPGAGEFGLGVCGSEDYLMFAEQPLLPLQDLGLVGFHNVANVLAALALGHAAGLPLASMITTVGHFRGLPHRSEQVAELAGVRYINDSKGTNTGATEAALRGLGGDRDVLLIAGGQGKGADFTELQAAVAKHCKLVVAIGEDAAAIEQALSGSALVVCAGSMEEAFAVASGRAEHGDTVLLSPACASFDMFSGYVERGDVFRGLVQRRQEGSL</sequence>
<keyword evidence="12" id="KW-1185">Reference proteome</keyword>
<keyword evidence="5 7" id="KW-0547">Nucleotide-binding</keyword>
<comment type="pathway">
    <text evidence="2 7 8">Cell wall biogenesis; peptidoglycan biosynthesis.</text>
</comment>
<keyword evidence="7 8" id="KW-0131">Cell cycle</keyword>
<dbReference type="PROSITE" id="PS51257">
    <property type="entry name" value="PROKAR_LIPOPROTEIN"/>
    <property type="match status" value="1"/>
</dbReference>
<dbReference type="Gene3D" id="3.90.190.20">
    <property type="entry name" value="Mur ligase, C-terminal domain"/>
    <property type="match status" value="1"/>
</dbReference>
<dbReference type="HAMAP" id="MF_00639">
    <property type="entry name" value="MurD"/>
    <property type="match status" value="1"/>
</dbReference>
<accession>A0ABT3T4T6</accession>
<dbReference type="InterPro" id="IPR013221">
    <property type="entry name" value="Mur_ligase_cen"/>
</dbReference>
<dbReference type="Pfam" id="PF08245">
    <property type="entry name" value="Mur_ligase_M"/>
    <property type="match status" value="1"/>
</dbReference>
<keyword evidence="3 7" id="KW-0963">Cytoplasm</keyword>
<name>A0ABT3T4T6_9GAMM</name>
<reference evidence="11" key="1">
    <citation type="submission" date="2019-02" db="EMBL/GenBank/DDBJ databases">
        <authorList>
            <person name="Li S.-H."/>
        </authorList>
    </citation>
    <scope>NUCLEOTIDE SEQUENCE</scope>
    <source>
        <strain evidence="11">IMCC11814</strain>
    </source>
</reference>
<evidence type="ECO:0000256" key="6">
    <source>
        <dbReference type="ARBA" id="ARBA00022840"/>
    </source>
</evidence>
<dbReference type="PANTHER" id="PTHR43692">
    <property type="entry name" value="UDP-N-ACETYLMURAMOYLALANINE--D-GLUTAMATE LIGASE"/>
    <property type="match status" value="1"/>
</dbReference>
<keyword evidence="7 8" id="KW-0133">Cell shape</keyword>
<comment type="similarity">
    <text evidence="7">Belongs to the MurCDEF family.</text>
</comment>
<keyword evidence="6 7" id="KW-0067">ATP-binding</keyword>
<dbReference type="InterPro" id="IPR004101">
    <property type="entry name" value="Mur_ligase_C"/>
</dbReference>
<evidence type="ECO:0000256" key="1">
    <source>
        <dbReference type="ARBA" id="ARBA00004496"/>
    </source>
</evidence>
<dbReference type="Gene3D" id="3.40.1190.10">
    <property type="entry name" value="Mur-like, catalytic domain"/>
    <property type="match status" value="1"/>
</dbReference>
<dbReference type="InterPro" id="IPR036565">
    <property type="entry name" value="Mur-like_cat_sf"/>
</dbReference>
<feature type="binding site" evidence="7">
    <location>
        <begin position="120"/>
        <end position="126"/>
    </location>
    <ligand>
        <name>ATP</name>
        <dbReference type="ChEBI" id="CHEBI:30616"/>
    </ligand>
</feature>